<comment type="caution">
    <text evidence="3">The sequence shown here is derived from an EMBL/GenBank/DDBJ whole genome shotgun (WGS) entry which is preliminary data.</text>
</comment>
<dbReference type="EMBL" id="BAABRP010000021">
    <property type="protein sequence ID" value="GAA5514630.1"/>
    <property type="molecule type" value="Genomic_DNA"/>
</dbReference>
<evidence type="ECO:0000313" key="3">
    <source>
        <dbReference type="EMBL" id="GAA5514630.1"/>
    </source>
</evidence>
<gene>
    <name evidence="3" type="ORF">Dcar01_03386</name>
</gene>
<keyword evidence="4" id="KW-1185">Reference proteome</keyword>
<dbReference type="InterPro" id="IPR036388">
    <property type="entry name" value="WH-like_DNA-bd_sf"/>
</dbReference>
<name>A0ABP9WD15_9DEIO</name>
<proteinExistence type="predicted"/>
<dbReference type="NCBIfam" id="NF033788">
    <property type="entry name" value="HTH_metalloreg"/>
    <property type="match status" value="1"/>
</dbReference>
<dbReference type="Gene3D" id="1.10.10.10">
    <property type="entry name" value="Winged helix-like DNA-binding domain superfamily/Winged helix DNA-binding domain"/>
    <property type="match status" value="1"/>
</dbReference>
<evidence type="ECO:0000256" key="1">
    <source>
        <dbReference type="SAM" id="MobiDB-lite"/>
    </source>
</evidence>
<dbReference type="Proteomes" id="UP001401887">
    <property type="component" value="Unassembled WGS sequence"/>
</dbReference>
<feature type="compositionally biased region" description="Low complexity" evidence="1">
    <location>
        <begin position="107"/>
        <end position="117"/>
    </location>
</feature>
<dbReference type="InterPro" id="IPR036390">
    <property type="entry name" value="WH_DNA-bd_sf"/>
</dbReference>
<evidence type="ECO:0000313" key="4">
    <source>
        <dbReference type="Proteomes" id="UP001401887"/>
    </source>
</evidence>
<feature type="domain" description="HTH arsR-type" evidence="2">
    <location>
        <begin position="1"/>
        <end position="88"/>
    </location>
</feature>
<reference evidence="3 4" key="1">
    <citation type="submission" date="2024-02" db="EMBL/GenBank/DDBJ databases">
        <title>Deinococcus carri NBRC 110142.</title>
        <authorList>
            <person name="Ichikawa N."/>
            <person name="Katano-Makiyama Y."/>
            <person name="Hidaka K."/>
        </authorList>
    </citation>
    <scope>NUCLEOTIDE SEQUENCE [LARGE SCALE GENOMIC DNA]</scope>
    <source>
        <strain evidence="3 4">NBRC 110142</strain>
    </source>
</reference>
<dbReference type="PRINTS" id="PR00778">
    <property type="entry name" value="HTHARSR"/>
</dbReference>
<dbReference type="PANTHER" id="PTHR38600:SF2">
    <property type="entry name" value="SLL0088 PROTEIN"/>
    <property type="match status" value="1"/>
</dbReference>
<protein>
    <recommendedName>
        <fullName evidence="2">HTH arsR-type domain-containing protein</fullName>
    </recommendedName>
</protein>
<feature type="region of interest" description="Disordered" evidence="1">
    <location>
        <begin position="101"/>
        <end position="126"/>
    </location>
</feature>
<dbReference type="InterPro" id="IPR001845">
    <property type="entry name" value="HTH_ArsR_DNA-bd_dom"/>
</dbReference>
<dbReference type="CDD" id="cd00090">
    <property type="entry name" value="HTH_ARSR"/>
    <property type="match status" value="1"/>
</dbReference>
<dbReference type="PROSITE" id="PS50987">
    <property type="entry name" value="HTH_ARSR_2"/>
    <property type="match status" value="1"/>
</dbReference>
<dbReference type="SUPFAM" id="SSF46785">
    <property type="entry name" value="Winged helix' DNA-binding domain"/>
    <property type="match status" value="1"/>
</dbReference>
<accession>A0ABP9WD15</accession>
<evidence type="ECO:0000259" key="2">
    <source>
        <dbReference type="PROSITE" id="PS50987"/>
    </source>
</evidence>
<dbReference type="Pfam" id="PF01022">
    <property type="entry name" value="HTH_5"/>
    <property type="match status" value="1"/>
</dbReference>
<organism evidence="3 4">
    <name type="scientific">Deinococcus carri</name>
    <dbReference type="NCBI Taxonomy" id="1211323"/>
    <lineage>
        <taxon>Bacteria</taxon>
        <taxon>Thermotogati</taxon>
        <taxon>Deinococcota</taxon>
        <taxon>Deinococci</taxon>
        <taxon>Deinococcales</taxon>
        <taxon>Deinococcaceae</taxon>
        <taxon>Deinococcus</taxon>
    </lineage>
</organism>
<dbReference type="RefSeq" id="WP_345467586.1">
    <property type="nucleotide sequence ID" value="NZ_BAABRP010000021.1"/>
</dbReference>
<dbReference type="SMART" id="SM00418">
    <property type="entry name" value="HTH_ARSR"/>
    <property type="match status" value="1"/>
</dbReference>
<dbReference type="InterPro" id="IPR011991">
    <property type="entry name" value="ArsR-like_HTH"/>
</dbReference>
<dbReference type="PANTHER" id="PTHR38600">
    <property type="entry name" value="TRANSCRIPTIONAL REGULATORY PROTEIN"/>
    <property type="match status" value="1"/>
</dbReference>
<sequence length="126" mass="14395">MKATTFSALAEPNRLHIVELLARQPLTIGELAAHLQIRQPQVSKHVRVLSEAGIVEVEAVANRRVCTLRAEPFEELDDWLHTYRQLWEDRFDRLGDYLQQLQHDASDTSPTDTADTSIHPDQEESP</sequence>